<keyword evidence="6 12" id="KW-0808">Transferase</keyword>
<dbReference type="EC" id="2.7.1.39" evidence="3 12"/>
<feature type="binding site" evidence="12">
    <location>
        <begin position="87"/>
        <end position="97"/>
    </location>
    <ligand>
        <name>ATP</name>
        <dbReference type="ChEBI" id="CHEBI:30616"/>
    </ligand>
</feature>
<dbReference type="InterPro" id="IPR000870">
    <property type="entry name" value="Homoserine_kinase"/>
</dbReference>
<keyword evidence="16" id="KW-1185">Reference proteome</keyword>
<dbReference type="NCBIfam" id="TIGR00191">
    <property type="entry name" value="thrB"/>
    <property type="match status" value="1"/>
</dbReference>
<evidence type="ECO:0000256" key="4">
    <source>
        <dbReference type="ARBA" id="ARBA00017858"/>
    </source>
</evidence>
<evidence type="ECO:0000313" key="15">
    <source>
        <dbReference type="EMBL" id="MBK3331551.1"/>
    </source>
</evidence>
<evidence type="ECO:0000259" key="13">
    <source>
        <dbReference type="Pfam" id="PF00288"/>
    </source>
</evidence>
<name>A0ABS1GFF6_9AQUI</name>
<evidence type="ECO:0000256" key="10">
    <source>
        <dbReference type="ARBA" id="ARBA00022840"/>
    </source>
</evidence>
<dbReference type="PIRSF" id="PIRSF000676">
    <property type="entry name" value="Homoser_kin"/>
    <property type="match status" value="1"/>
</dbReference>
<dbReference type="NCBIfam" id="NF002288">
    <property type="entry name" value="PRK01212.1-4"/>
    <property type="match status" value="1"/>
</dbReference>
<dbReference type="InterPro" id="IPR006204">
    <property type="entry name" value="GHMP_kinase_N_dom"/>
</dbReference>
<keyword evidence="8 12" id="KW-0547">Nucleotide-binding</keyword>
<evidence type="ECO:0000256" key="2">
    <source>
        <dbReference type="ARBA" id="ARBA00007370"/>
    </source>
</evidence>
<dbReference type="InterPro" id="IPR014721">
    <property type="entry name" value="Ribsml_uS5_D2-typ_fold_subgr"/>
</dbReference>
<evidence type="ECO:0000256" key="12">
    <source>
        <dbReference type="HAMAP-Rule" id="MF_00384"/>
    </source>
</evidence>
<comment type="similarity">
    <text evidence="2 12">Belongs to the GHMP kinase family. Homoserine kinase subfamily.</text>
</comment>
<dbReference type="PANTHER" id="PTHR20861:SF1">
    <property type="entry name" value="HOMOSERINE KINASE"/>
    <property type="match status" value="1"/>
</dbReference>
<dbReference type="PRINTS" id="PR00958">
    <property type="entry name" value="HOMSERKINASE"/>
</dbReference>
<dbReference type="InterPro" id="IPR013750">
    <property type="entry name" value="GHMP_kinase_C_dom"/>
</dbReference>
<dbReference type="Pfam" id="PF00288">
    <property type="entry name" value="GHMP_kinases_N"/>
    <property type="match status" value="1"/>
</dbReference>
<dbReference type="Proteomes" id="UP000772812">
    <property type="component" value="Unassembled WGS sequence"/>
</dbReference>
<feature type="domain" description="GHMP kinase N-terminal" evidence="13">
    <location>
        <begin position="58"/>
        <end position="140"/>
    </location>
</feature>
<organism evidence="15 16">
    <name type="scientific">Persephonella atlantica</name>
    <dbReference type="NCBI Taxonomy" id="2699429"/>
    <lineage>
        <taxon>Bacteria</taxon>
        <taxon>Pseudomonadati</taxon>
        <taxon>Aquificota</taxon>
        <taxon>Aquificia</taxon>
        <taxon>Aquificales</taxon>
        <taxon>Hydrogenothermaceae</taxon>
        <taxon>Persephonella</taxon>
    </lineage>
</organism>
<dbReference type="Gene3D" id="3.30.70.890">
    <property type="entry name" value="GHMP kinase, C-terminal domain"/>
    <property type="match status" value="1"/>
</dbReference>
<dbReference type="PANTHER" id="PTHR20861">
    <property type="entry name" value="HOMOSERINE/4-DIPHOSPHOCYTIDYL-2-C-METHYL-D-ERYTHRITOL KINASE"/>
    <property type="match status" value="1"/>
</dbReference>
<evidence type="ECO:0000256" key="3">
    <source>
        <dbReference type="ARBA" id="ARBA00012078"/>
    </source>
</evidence>
<evidence type="ECO:0000256" key="5">
    <source>
        <dbReference type="ARBA" id="ARBA00022605"/>
    </source>
</evidence>
<comment type="subcellular location">
    <subcellularLocation>
        <location evidence="12">Cytoplasm</location>
    </subcellularLocation>
</comment>
<dbReference type="GO" id="GO:0004413">
    <property type="term" value="F:homoserine kinase activity"/>
    <property type="evidence" value="ECO:0007669"/>
    <property type="project" value="UniProtKB-EC"/>
</dbReference>
<evidence type="ECO:0000256" key="1">
    <source>
        <dbReference type="ARBA" id="ARBA00005015"/>
    </source>
</evidence>
<proteinExistence type="inferred from homology"/>
<accession>A0ABS1GFF6</accession>
<keyword evidence="9 12" id="KW-0418">Kinase</keyword>
<protein>
    <recommendedName>
        <fullName evidence="4 12">Homoserine kinase</fullName>
        <shortName evidence="12">HK</shortName>
        <shortName evidence="12">HSK</shortName>
        <ecNumber evidence="3 12">2.7.1.39</ecNumber>
    </recommendedName>
</protein>
<comment type="catalytic activity">
    <reaction evidence="11 12">
        <text>L-homoserine + ATP = O-phospho-L-homoserine + ADP + H(+)</text>
        <dbReference type="Rhea" id="RHEA:13985"/>
        <dbReference type="ChEBI" id="CHEBI:15378"/>
        <dbReference type="ChEBI" id="CHEBI:30616"/>
        <dbReference type="ChEBI" id="CHEBI:57476"/>
        <dbReference type="ChEBI" id="CHEBI:57590"/>
        <dbReference type="ChEBI" id="CHEBI:456216"/>
        <dbReference type="EC" id="2.7.1.39"/>
    </reaction>
</comment>
<evidence type="ECO:0000256" key="7">
    <source>
        <dbReference type="ARBA" id="ARBA00022697"/>
    </source>
</evidence>
<evidence type="ECO:0000256" key="11">
    <source>
        <dbReference type="ARBA" id="ARBA00049375"/>
    </source>
</evidence>
<dbReference type="SUPFAM" id="SSF55060">
    <property type="entry name" value="GHMP Kinase, C-terminal domain"/>
    <property type="match status" value="1"/>
</dbReference>
<dbReference type="InterPro" id="IPR036554">
    <property type="entry name" value="GHMP_kinase_C_sf"/>
</dbReference>
<keyword evidence="7 12" id="KW-0791">Threonine biosynthesis</keyword>
<keyword evidence="5 12" id="KW-0028">Amino-acid biosynthesis</keyword>
<dbReference type="InterPro" id="IPR020568">
    <property type="entry name" value="Ribosomal_Su5_D2-typ_SF"/>
</dbReference>
<evidence type="ECO:0000313" key="16">
    <source>
        <dbReference type="Proteomes" id="UP000772812"/>
    </source>
</evidence>
<gene>
    <name evidence="12" type="primary">thrB</name>
    <name evidence="15" type="ORF">GWK41_00555</name>
</gene>
<evidence type="ECO:0000259" key="14">
    <source>
        <dbReference type="Pfam" id="PF08544"/>
    </source>
</evidence>
<sequence>MMKKLKAVVPATTANLGAGFDTFGLALSLYNEFEVEEHDGVVIETVPENPFLEKPENNLFVQVLKYMCEKRRKTFYGAKVKQISNIPVARGLGSSATAIVAGILISAAVSKTELTDELFFETAYRFEPHPDNLLPAWKGGFTTALLSEGKTYYQKIPFPEDIKAVVAVPDFELSTEKARSVLPEKIPLKDGIFNVQRASLFLTALINRRYDLLKIAMEDRFHQPYRKKLIPGFDDVLKEAYNGGALGVSLSGAGPSVVALSVENHQEIGERMVYAFRRNGVQSSFMVLDVDTEGAKVEILE</sequence>
<feature type="domain" description="GHMP kinase C-terminal" evidence="14">
    <location>
        <begin position="202"/>
        <end position="272"/>
    </location>
</feature>
<keyword evidence="10 12" id="KW-0067">ATP-binding</keyword>
<dbReference type="Pfam" id="PF08544">
    <property type="entry name" value="GHMP_kinases_C"/>
    <property type="match status" value="1"/>
</dbReference>
<reference evidence="15 16" key="1">
    <citation type="journal article" date="2021" name="Syst. Appl. Microbiol.">
        <title>Persephonella atlantica sp. nov.: How to adapt to physico-chemical gradients in high temperature hydrothermal habitats.</title>
        <authorList>
            <person name="Francois D.X."/>
            <person name="Godfroy A."/>
            <person name="Mathien C."/>
            <person name="Aube J."/>
            <person name="Cathalot C."/>
            <person name="Lesongeur F."/>
            <person name="L'Haridon S."/>
            <person name="Philippon X."/>
            <person name="Roussel E.G."/>
        </authorList>
    </citation>
    <scope>NUCLEOTIDE SEQUENCE [LARGE SCALE GENOMIC DNA]</scope>
    <source>
        <strain evidence="15 16">MO1340</strain>
    </source>
</reference>
<dbReference type="HAMAP" id="MF_00384">
    <property type="entry name" value="Homoser_kinase"/>
    <property type="match status" value="1"/>
</dbReference>
<dbReference type="SUPFAM" id="SSF54211">
    <property type="entry name" value="Ribosomal protein S5 domain 2-like"/>
    <property type="match status" value="1"/>
</dbReference>
<comment type="function">
    <text evidence="12">Catalyzes the ATP-dependent phosphorylation of L-homoserine to L-homoserine phosphate.</text>
</comment>
<dbReference type="Gene3D" id="3.30.230.10">
    <property type="match status" value="1"/>
</dbReference>
<evidence type="ECO:0000256" key="6">
    <source>
        <dbReference type="ARBA" id="ARBA00022679"/>
    </source>
</evidence>
<evidence type="ECO:0000256" key="8">
    <source>
        <dbReference type="ARBA" id="ARBA00022741"/>
    </source>
</evidence>
<comment type="caution">
    <text evidence="15">The sequence shown here is derived from an EMBL/GenBank/DDBJ whole genome shotgun (WGS) entry which is preliminary data.</text>
</comment>
<dbReference type="PROSITE" id="PS00627">
    <property type="entry name" value="GHMP_KINASES_ATP"/>
    <property type="match status" value="1"/>
</dbReference>
<comment type="pathway">
    <text evidence="1 12">Amino-acid biosynthesis; L-threonine biosynthesis; L-threonine from L-aspartate: step 4/5.</text>
</comment>
<evidence type="ECO:0000256" key="9">
    <source>
        <dbReference type="ARBA" id="ARBA00022777"/>
    </source>
</evidence>
<dbReference type="EMBL" id="JAACYA010000001">
    <property type="protein sequence ID" value="MBK3331551.1"/>
    <property type="molecule type" value="Genomic_DNA"/>
</dbReference>
<keyword evidence="12" id="KW-0963">Cytoplasm</keyword>
<dbReference type="InterPro" id="IPR006203">
    <property type="entry name" value="GHMP_knse_ATP-bd_CS"/>
</dbReference>